<accession>A0AAD7S9U1</accession>
<evidence type="ECO:0000313" key="2">
    <source>
        <dbReference type="EMBL" id="KAJ8398585.1"/>
    </source>
</evidence>
<evidence type="ECO:0000256" key="1">
    <source>
        <dbReference type="SAM" id="MobiDB-lite"/>
    </source>
</evidence>
<dbReference type="AlphaFoldDB" id="A0AAD7S9U1"/>
<gene>
    <name evidence="2" type="ORF">AAFF_G00421130</name>
</gene>
<dbReference type="Proteomes" id="UP001221898">
    <property type="component" value="Unassembled WGS sequence"/>
</dbReference>
<dbReference type="EMBL" id="JAINUG010000089">
    <property type="protein sequence ID" value="KAJ8398585.1"/>
    <property type="molecule type" value="Genomic_DNA"/>
</dbReference>
<evidence type="ECO:0000313" key="3">
    <source>
        <dbReference type="Proteomes" id="UP001221898"/>
    </source>
</evidence>
<name>A0AAD7S9U1_9TELE</name>
<sequence length="98" mass="10975">MQLRGNREHMVQYCQDINHSFESTKVLQLETILGAHQYSVSRCRSSRRTSVSSCFAGIWLAAGLNSPEYHVNSGKSTSYKRPTPGCQPRTGGRTDSMH</sequence>
<keyword evidence="3" id="KW-1185">Reference proteome</keyword>
<reference evidence="2" key="1">
    <citation type="journal article" date="2023" name="Science">
        <title>Genome structures resolve the early diversification of teleost fishes.</title>
        <authorList>
            <person name="Parey E."/>
            <person name="Louis A."/>
            <person name="Montfort J."/>
            <person name="Bouchez O."/>
            <person name="Roques C."/>
            <person name="Iampietro C."/>
            <person name="Lluch J."/>
            <person name="Castinel A."/>
            <person name="Donnadieu C."/>
            <person name="Desvignes T."/>
            <person name="Floi Bucao C."/>
            <person name="Jouanno E."/>
            <person name="Wen M."/>
            <person name="Mejri S."/>
            <person name="Dirks R."/>
            <person name="Jansen H."/>
            <person name="Henkel C."/>
            <person name="Chen W.J."/>
            <person name="Zahm M."/>
            <person name="Cabau C."/>
            <person name="Klopp C."/>
            <person name="Thompson A.W."/>
            <person name="Robinson-Rechavi M."/>
            <person name="Braasch I."/>
            <person name="Lecointre G."/>
            <person name="Bobe J."/>
            <person name="Postlethwait J.H."/>
            <person name="Berthelot C."/>
            <person name="Roest Crollius H."/>
            <person name="Guiguen Y."/>
        </authorList>
    </citation>
    <scope>NUCLEOTIDE SEQUENCE</scope>
    <source>
        <strain evidence="2">NC1722</strain>
    </source>
</reference>
<protein>
    <submittedName>
        <fullName evidence="2">Uncharacterized protein</fullName>
    </submittedName>
</protein>
<feature type="region of interest" description="Disordered" evidence="1">
    <location>
        <begin position="67"/>
        <end position="98"/>
    </location>
</feature>
<organism evidence="2 3">
    <name type="scientific">Aldrovandia affinis</name>
    <dbReference type="NCBI Taxonomy" id="143900"/>
    <lineage>
        <taxon>Eukaryota</taxon>
        <taxon>Metazoa</taxon>
        <taxon>Chordata</taxon>
        <taxon>Craniata</taxon>
        <taxon>Vertebrata</taxon>
        <taxon>Euteleostomi</taxon>
        <taxon>Actinopterygii</taxon>
        <taxon>Neopterygii</taxon>
        <taxon>Teleostei</taxon>
        <taxon>Notacanthiformes</taxon>
        <taxon>Halosauridae</taxon>
        <taxon>Aldrovandia</taxon>
    </lineage>
</organism>
<proteinExistence type="predicted"/>
<comment type="caution">
    <text evidence="2">The sequence shown here is derived from an EMBL/GenBank/DDBJ whole genome shotgun (WGS) entry which is preliminary data.</text>
</comment>